<dbReference type="SUPFAM" id="SSF89837">
    <property type="entry name" value="Doublecortin (DC)"/>
    <property type="match status" value="2"/>
</dbReference>
<evidence type="ECO:0000313" key="4">
    <source>
        <dbReference type="EMBL" id="KAF7710813.1"/>
    </source>
</evidence>
<dbReference type="Proteomes" id="UP000606274">
    <property type="component" value="Unassembled WGS sequence"/>
</dbReference>
<sequence>MASSGATALLPPVKSVVVYKNGDPFFSGRRFIVNQRQVSTMESFLNDVTLSIGAPLAVRTLYTPRNGHRVPDLENLQQGAQYVAAGFERFRKMDYLSLGMKRNPVARTGDAMQGKGLNRPNVSAKWRKVITLPCIIHVFRNGDVLSPTMRFIIPRSLLKNLEQILSLVSEKAMLRTGAVRRLCTLDGVTVTSGEELESGQCYVAVGTERFKKLPYVELLLNKAPGGSADRHYIADRGLHRRSENRKFPQDSNSDSALLHSPERDSRRVKSTGDEAEPGGVILSQPLQRSEGRGEREESSIFYAKPVRVRKYRPPHRAVARNTGQASVFKGVGRRREEVRGAEEVAEDEGTAVELPVDQRVAEVVHDEEIDQSQTESTNHMHQTRAPDERTTSSPHSSLSPSDREHLMKEYRPSEGETSLPRRSFSPNEEAEAQDEDIFSEDLEKERGQNDENGHHKEADEAETQDQDHARPPSSISQQRE</sequence>
<feature type="compositionally biased region" description="Basic and acidic residues" evidence="2">
    <location>
        <begin position="239"/>
        <end position="248"/>
    </location>
</feature>
<dbReference type="Pfam" id="PF03607">
    <property type="entry name" value="DCX"/>
    <property type="match status" value="2"/>
</dbReference>
<dbReference type="PANTHER" id="PTHR23004:SF10">
    <property type="entry name" value="DOUBLECORTIN DOMAIN-CONTAINING PROTEIN 2B"/>
    <property type="match status" value="1"/>
</dbReference>
<organism evidence="4 5">
    <name type="scientific">Silurus meridionalis</name>
    <name type="common">Southern catfish</name>
    <name type="synonym">Silurus soldatovi meridionalis</name>
    <dbReference type="NCBI Taxonomy" id="175797"/>
    <lineage>
        <taxon>Eukaryota</taxon>
        <taxon>Metazoa</taxon>
        <taxon>Chordata</taxon>
        <taxon>Craniata</taxon>
        <taxon>Vertebrata</taxon>
        <taxon>Euteleostomi</taxon>
        <taxon>Actinopterygii</taxon>
        <taxon>Neopterygii</taxon>
        <taxon>Teleostei</taxon>
        <taxon>Ostariophysi</taxon>
        <taxon>Siluriformes</taxon>
        <taxon>Siluridae</taxon>
        <taxon>Silurus</taxon>
    </lineage>
</organism>
<feature type="compositionally biased region" description="Basic and acidic residues" evidence="2">
    <location>
        <begin position="401"/>
        <end position="414"/>
    </location>
</feature>
<feature type="region of interest" description="Disordered" evidence="2">
    <location>
        <begin position="239"/>
        <end position="298"/>
    </location>
</feature>
<dbReference type="AlphaFoldDB" id="A0A8T0BWK8"/>
<dbReference type="GO" id="GO:0005815">
    <property type="term" value="C:microtubule organizing center"/>
    <property type="evidence" value="ECO:0007669"/>
    <property type="project" value="TreeGrafter"/>
</dbReference>
<evidence type="ECO:0000256" key="1">
    <source>
        <dbReference type="ARBA" id="ARBA00022737"/>
    </source>
</evidence>
<evidence type="ECO:0000256" key="2">
    <source>
        <dbReference type="SAM" id="MobiDB-lite"/>
    </source>
</evidence>
<dbReference type="InterPro" id="IPR036572">
    <property type="entry name" value="Doublecortin_dom_sf"/>
</dbReference>
<gene>
    <name evidence="4" type="ORF">HF521_009685</name>
</gene>
<feature type="compositionally biased region" description="Basic and acidic residues" evidence="2">
    <location>
        <begin position="289"/>
        <end position="298"/>
    </location>
</feature>
<keyword evidence="5" id="KW-1185">Reference proteome</keyword>
<dbReference type="GO" id="GO:0035556">
    <property type="term" value="P:intracellular signal transduction"/>
    <property type="evidence" value="ECO:0007669"/>
    <property type="project" value="InterPro"/>
</dbReference>
<dbReference type="InterPro" id="IPR003533">
    <property type="entry name" value="Doublecortin_dom"/>
</dbReference>
<reference evidence="4" key="1">
    <citation type="submission" date="2020-08" db="EMBL/GenBank/DDBJ databases">
        <title>Chromosome-level assembly of Southern catfish (Silurus meridionalis) provides insights into visual adaptation to the nocturnal and benthic lifestyles.</title>
        <authorList>
            <person name="Zhang Y."/>
            <person name="Wang D."/>
            <person name="Peng Z."/>
        </authorList>
    </citation>
    <scope>NUCLEOTIDE SEQUENCE</scope>
    <source>
        <strain evidence="4">SWU-2019-XX</strain>
        <tissue evidence="4">Muscle</tissue>
    </source>
</reference>
<feature type="region of interest" description="Disordered" evidence="2">
    <location>
        <begin position="339"/>
        <end position="480"/>
    </location>
</feature>
<dbReference type="GO" id="GO:0005874">
    <property type="term" value="C:microtubule"/>
    <property type="evidence" value="ECO:0007669"/>
    <property type="project" value="TreeGrafter"/>
</dbReference>
<dbReference type="EMBL" id="JABFDY010000002">
    <property type="protein sequence ID" value="KAF7710813.1"/>
    <property type="molecule type" value="Genomic_DNA"/>
</dbReference>
<comment type="caution">
    <text evidence="4">The sequence shown here is derived from an EMBL/GenBank/DDBJ whole genome shotgun (WGS) entry which is preliminary data.</text>
</comment>
<dbReference type="FunFam" id="3.10.20.230:FF:000011">
    <property type="entry name" value="Doublecortin domain containing 2B"/>
    <property type="match status" value="1"/>
</dbReference>
<feature type="domain" description="Doublecortin" evidence="3">
    <location>
        <begin position="14"/>
        <end position="96"/>
    </location>
</feature>
<evidence type="ECO:0000313" key="5">
    <source>
        <dbReference type="Proteomes" id="UP000606274"/>
    </source>
</evidence>
<proteinExistence type="predicted"/>
<dbReference type="Gene3D" id="3.10.20.230">
    <property type="entry name" value="Doublecortin domain"/>
    <property type="match status" value="2"/>
</dbReference>
<feature type="domain" description="Doublecortin" evidence="3">
    <location>
        <begin position="134"/>
        <end position="216"/>
    </location>
</feature>
<keyword evidence="1" id="KW-0677">Repeat</keyword>
<dbReference type="FunFam" id="3.10.20.230:FF:000004">
    <property type="entry name" value="Doublecortin domain containing 2"/>
    <property type="match status" value="1"/>
</dbReference>
<feature type="compositionally biased region" description="Basic and acidic residues" evidence="2">
    <location>
        <begin position="441"/>
        <end position="458"/>
    </location>
</feature>
<accession>A0A8T0BWK8</accession>
<protein>
    <recommendedName>
        <fullName evidence="3">Doublecortin domain-containing protein</fullName>
    </recommendedName>
</protein>
<dbReference type="PROSITE" id="PS50309">
    <property type="entry name" value="DC"/>
    <property type="match status" value="2"/>
</dbReference>
<name>A0A8T0BWK8_SILME</name>
<feature type="compositionally biased region" description="Acidic residues" evidence="2">
    <location>
        <begin position="428"/>
        <end position="440"/>
    </location>
</feature>
<dbReference type="PANTHER" id="PTHR23004">
    <property type="entry name" value="DOUBLECORTIN DOMAIN CONTAINING 2"/>
    <property type="match status" value="1"/>
</dbReference>
<feature type="compositionally biased region" description="Polar residues" evidence="2">
    <location>
        <begin position="371"/>
        <end position="380"/>
    </location>
</feature>
<feature type="compositionally biased region" description="Basic and acidic residues" evidence="2">
    <location>
        <begin position="260"/>
        <end position="272"/>
    </location>
</feature>
<dbReference type="SMART" id="SM00537">
    <property type="entry name" value="DCX"/>
    <property type="match status" value="2"/>
</dbReference>
<evidence type="ECO:0000259" key="3">
    <source>
        <dbReference type="PROSITE" id="PS50309"/>
    </source>
</evidence>